<dbReference type="Proteomes" id="UP000016931">
    <property type="component" value="Unassembled WGS sequence"/>
</dbReference>
<evidence type="ECO:0000256" key="3">
    <source>
        <dbReference type="ARBA" id="ARBA00023002"/>
    </source>
</evidence>
<dbReference type="PROSITE" id="PS00061">
    <property type="entry name" value="ADH_SHORT"/>
    <property type="match status" value="1"/>
</dbReference>
<organism evidence="5 6">
    <name type="scientific">Sphaerulina musiva (strain SO2202)</name>
    <name type="common">Poplar stem canker fungus</name>
    <name type="synonym">Septoria musiva</name>
    <dbReference type="NCBI Taxonomy" id="692275"/>
    <lineage>
        <taxon>Eukaryota</taxon>
        <taxon>Fungi</taxon>
        <taxon>Dikarya</taxon>
        <taxon>Ascomycota</taxon>
        <taxon>Pezizomycotina</taxon>
        <taxon>Dothideomycetes</taxon>
        <taxon>Dothideomycetidae</taxon>
        <taxon>Mycosphaerellales</taxon>
        <taxon>Mycosphaerellaceae</taxon>
        <taxon>Sphaerulina</taxon>
    </lineage>
</organism>
<dbReference type="InterPro" id="IPR036291">
    <property type="entry name" value="NAD(P)-bd_dom_sf"/>
</dbReference>
<dbReference type="GeneID" id="27904539"/>
<evidence type="ECO:0000313" key="6">
    <source>
        <dbReference type="Proteomes" id="UP000016931"/>
    </source>
</evidence>
<accession>M3CWM9</accession>
<evidence type="ECO:0000313" key="5">
    <source>
        <dbReference type="EMBL" id="EMF08076.1"/>
    </source>
</evidence>
<feature type="domain" description="Ketoreductase" evidence="4">
    <location>
        <begin position="12"/>
        <end position="194"/>
    </location>
</feature>
<dbReference type="GO" id="GO:0016491">
    <property type="term" value="F:oxidoreductase activity"/>
    <property type="evidence" value="ECO:0007669"/>
    <property type="project" value="UniProtKB-KW"/>
</dbReference>
<dbReference type="OrthoDB" id="47007at2759"/>
<comment type="similarity">
    <text evidence="1">Belongs to the short-chain dehydrogenases/reductases (SDR) family.</text>
</comment>
<dbReference type="InterPro" id="IPR002347">
    <property type="entry name" value="SDR_fam"/>
</dbReference>
<protein>
    <submittedName>
        <fullName evidence="5">NAD(P)-binding protein</fullName>
    </submittedName>
</protein>
<evidence type="ECO:0000259" key="4">
    <source>
        <dbReference type="SMART" id="SM00822"/>
    </source>
</evidence>
<dbReference type="RefSeq" id="XP_016756197.1">
    <property type="nucleotide sequence ID" value="XM_016907402.1"/>
</dbReference>
<dbReference type="PRINTS" id="PR00080">
    <property type="entry name" value="SDRFAMILY"/>
</dbReference>
<dbReference type="eggNOG" id="KOG0725">
    <property type="taxonomic scope" value="Eukaryota"/>
</dbReference>
<dbReference type="AlphaFoldDB" id="M3CWM9"/>
<reference evidence="5 6" key="1">
    <citation type="journal article" date="2012" name="PLoS Pathog.">
        <title>Diverse lifestyles and strategies of plant pathogenesis encoded in the genomes of eighteen Dothideomycetes fungi.</title>
        <authorList>
            <person name="Ohm R.A."/>
            <person name="Feau N."/>
            <person name="Henrissat B."/>
            <person name="Schoch C.L."/>
            <person name="Horwitz B.A."/>
            <person name="Barry K.W."/>
            <person name="Condon B.J."/>
            <person name="Copeland A.C."/>
            <person name="Dhillon B."/>
            <person name="Glaser F."/>
            <person name="Hesse C.N."/>
            <person name="Kosti I."/>
            <person name="LaButti K."/>
            <person name="Lindquist E.A."/>
            <person name="Lucas S."/>
            <person name="Salamov A.A."/>
            <person name="Bradshaw R.E."/>
            <person name="Ciuffetti L."/>
            <person name="Hamelin R.C."/>
            <person name="Kema G.H.J."/>
            <person name="Lawrence C."/>
            <person name="Scott J.A."/>
            <person name="Spatafora J.W."/>
            <person name="Turgeon B.G."/>
            <person name="de Wit P.J.G.M."/>
            <person name="Zhong S."/>
            <person name="Goodwin S.B."/>
            <person name="Grigoriev I.V."/>
        </authorList>
    </citation>
    <scope>NUCLEOTIDE SEQUENCE [LARGE SCALE GENOMIC DNA]</scope>
    <source>
        <strain evidence="5 6">SO2202</strain>
    </source>
</reference>
<dbReference type="SMART" id="SM00822">
    <property type="entry name" value="PKS_KR"/>
    <property type="match status" value="1"/>
</dbReference>
<keyword evidence="6" id="KW-1185">Reference proteome</keyword>
<proteinExistence type="inferred from homology"/>
<dbReference type="PANTHER" id="PTHR43639:SF1">
    <property type="entry name" value="SHORT-CHAIN DEHYDROGENASE_REDUCTASE FAMILY PROTEIN"/>
    <property type="match status" value="1"/>
</dbReference>
<dbReference type="Gene3D" id="3.40.50.720">
    <property type="entry name" value="NAD(P)-binding Rossmann-like Domain"/>
    <property type="match status" value="1"/>
</dbReference>
<name>M3CWM9_SPHMS</name>
<dbReference type="InterPro" id="IPR020904">
    <property type="entry name" value="Sc_DH/Rdtase_CS"/>
</dbReference>
<evidence type="ECO:0000256" key="2">
    <source>
        <dbReference type="ARBA" id="ARBA00022857"/>
    </source>
</evidence>
<evidence type="ECO:0000256" key="1">
    <source>
        <dbReference type="ARBA" id="ARBA00006484"/>
    </source>
</evidence>
<dbReference type="EMBL" id="KB456272">
    <property type="protein sequence ID" value="EMF08076.1"/>
    <property type="molecule type" value="Genomic_DNA"/>
</dbReference>
<dbReference type="SUPFAM" id="SSF51735">
    <property type="entry name" value="NAD(P)-binding Rossmann-fold domains"/>
    <property type="match status" value="1"/>
</dbReference>
<gene>
    <name evidence="5" type="ORF">SEPMUDRAFT_152366</name>
</gene>
<dbReference type="Pfam" id="PF13561">
    <property type="entry name" value="adh_short_C2"/>
    <property type="match status" value="1"/>
</dbReference>
<dbReference type="InterPro" id="IPR057326">
    <property type="entry name" value="KR_dom"/>
</dbReference>
<keyword evidence="3" id="KW-0560">Oxidoreductase</keyword>
<dbReference type="FunFam" id="3.40.50.720:FF:000374">
    <property type="entry name" value="3-oxoacyl-(Acyl-carrier-protein) reductase"/>
    <property type="match status" value="1"/>
</dbReference>
<dbReference type="HOGENOM" id="CLU_010194_1_3_1"/>
<keyword evidence="2" id="KW-0521">NADP</keyword>
<dbReference type="OMA" id="KMTRADW"/>
<dbReference type="PANTHER" id="PTHR43639">
    <property type="entry name" value="OXIDOREDUCTASE, SHORT-CHAIN DEHYDROGENASE/REDUCTASE FAMILY (AFU_ORTHOLOGUE AFUA_5G02870)"/>
    <property type="match status" value="1"/>
</dbReference>
<dbReference type="PRINTS" id="PR00081">
    <property type="entry name" value="GDHRDH"/>
</dbReference>
<sequence length="257" mass="27234">MAPTQPRTLEGKVAIVTGASRGIGSSIAFDLAARGAKVVITYSSDKSKAGADELISRIQSEANSSAIQVQCDLSQPSAPQKIVEATLAAFGNHIDILVNNAGIISNKFITDITPEHYDSVMNLNTRAPLLMLQAVLPHLRTPGRIINISSIGARAGFPGSSTYCASKAALEGWTRCWAAELGKDGTTVNAVNPGPTESEMLHQVDEALIQPQKDATFIENRVARPQEIAEIVGFLAEERSSWVTGQCISASGGLQLH</sequence>
<dbReference type="STRING" id="692275.M3CWM9"/>